<keyword evidence="10" id="KW-1185">Reference proteome</keyword>
<name>A0A6A6HB10_VIRVR</name>
<feature type="transmembrane region" description="Helical" evidence="7">
    <location>
        <begin position="187"/>
        <end position="210"/>
    </location>
</feature>
<dbReference type="InterPro" id="IPR049326">
    <property type="entry name" value="Rhodopsin_dom_fungi"/>
</dbReference>
<evidence type="ECO:0000256" key="6">
    <source>
        <dbReference type="SAM" id="MobiDB-lite"/>
    </source>
</evidence>
<protein>
    <recommendedName>
        <fullName evidence="8">Rhodopsin domain-containing protein</fullName>
    </recommendedName>
</protein>
<dbReference type="OrthoDB" id="5393606at2759"/>
<comment type="subcellular location">
    <subcellularLocation>
        <location evidence="1">Membrane</location>
        <topology evidence="1">Multi-pass membrane protein</topology>
    </subcellularLocation>
</comment>
<proteinExistence type="inferred from homology"/>
<evidence type="ECO:0000256" key="3">
    <source>
        <dbReference type="ARBA" id="ARBA00022989"/>
    </source>
</evidence>
<evidence type="ECO:0000256" key="5">
    <source>
        <dbReference type="ARBA" id="ARBA00038359"/>
    </source>
</evidence>
<dbReference type="PANTHER" id="PTHR33048:SF157">
    <property type="entry name" value="INTEGRAL MEMBRANE PROTEIN"/>
    <property type="match status" value="1"/>
</dbReference>
<evidence type="ECO:0000313" key="9">
    <source>
        <dbReference type="EMBL" id="KAF2235227.1"/>
    </source>
</evidence>
<feature type="compositionally biased region" description="Basic residues" evidence="6">
    <location>
        <begin position="335"/>
        <end position="345"/>
    </location>
</feature>
<feature type="domain" description="Rhodopsin" evidence="8">
    <location>
        <begin position="33"/>
        <end position="243"/>
    </location>
</feature>
<reference evidence="9" key="1">
    <citation type="journal article" date="2020" name="Stud. Mycol.">
        <title>101 Dothideomycetes genomes: a test case for predicting lifestyles and emergence of pathogens.</title>
        <authorList>
            <person name="Haridas S."/>
            <person name="Albert R."/>
            <person name="Binder M."/>
            <person name="Bloem J."/>
            <person name="Labutti K."/>
            <person name="Salamov A."/>
            <person name="Andreopoulos B."/>
            <person name="Baker S."/>
            <person name="Barry K."/>
            <person name="Bills G."/>
            <person name="Bluhm B."/>
            <person name="Cannon C."/>
            <person name="Castanera R."/>
            <person name="Culley D."/>
            <person name="Daum C."/>
            <person name="Ezra D."/>
            <person name="Gonzalez J."/>
            <person name="Henrissat B."/>
            <person name="Kuo A."/>
            <person name="Liang C."/>
            <person name="Lipzen A."/>
            <person name="Lutzoni F."/>
            <person name="Magnuson J."/>
            <person name="Mondo S."/>
            <person name="Nolan M."/>
            <person name="Ohm R."/>
            <person name="Pangilinan J."/>
            <person name="Park H.-J."/>
            <person name="Ramirez L."/>
            <person name="Alfaro M."/>
            <person name="Sun H."/>
            <person name="Tritt A."/>
            <person name="Yoshinaga Y."/>
            <person name="Zwiers L.-H."/>
            <person name="Turgeon B."/>
            <person name="Goodwin S."/>
            <person name="Spatafora J."/>
            <person name="Crous P."/>
            <person name="Grigoriev I."/>
        </authorList>
    </citation>
    <scope>NUCLEOTIDE SEQUENCE</scope>
    <source>
        <strain evidence="9">Tuck. ex Michener</strain>
    </source>
</reference>
<sequence>MDSSTNLDNYANPSANLVVATLLPILGTFAVTARFSLQIAKKLPLRADDWLCLPALVFVWACGGVVIWGVDHQSIGHHTILNAQGMSDTSNPAYNTQMFFSHKLVFIFNILAYPALCFTKLSILFFYRRIFRGNIFNIITWSLIGVVISWTVLYELIWAFSCRTHFSFWWGTIQQVHDFCLNIFNEMIAGSAIDFILDIGILFLPAVKIWQLQMPTRQKIMVLGVFLTGLLSVISGILRFVATLALADFGLMGFEVIEHQLNPDALLNHAGVTLGVSSTDWMGMVTIHIFWTMVEVGVALIAICLPLFRPGTLLRKNHWIQRWLGSFSTRLSRSRRSAHHSHRHAPPGAGRSKHIPLVSSEDEAEKSLSKSANSNTDYQMRIDPTQDVELQERDFKDRYEQLFPTTTATVETIPSRVV</sequence>
<feature type="transmembrane region" description="Helical" evidence="7">
    <location>
        <begin position="104"/>
        <end position="126"/>
    </location>
</feature>
<evidence type="ECO:0000313" key="10">
    <source>
        <dbReference type="Proteomes" id="UP000800092"/>
    </source>
</evidence>
<accession>A0A6A6HB10</accession>
<feature type="transmembrane region" description="Helical" evidence="7">
    <location>
        <begin position="138"/>
        <end position="160"/>
    </location>
</feature>
<dbReference type="InterPro" id="IPR052337">
    <property type="entry name" value="SAT4-like"/>
</dbReference>
<feature type="transmembrane region" description="Helical" evidence="7">
    <location>
        <begin position="15"/>
        <end position="37"/>
    </location>
</feature>
<evidence type="ECO:0000256" key="1">
    <source>
        <dbReference type="ARBA" id="ARBA00004141"/>
    </source>
</evidence>
<comment type="similarity">
    <text evidence="5">Belongs to the SAT4 family.</text>
</comment>
<organism evidence="9 10">
    <name type="scientific">Viridothelium virens</name>
    <name type="common">Speckled blister lichen</name>
    <name type="synonym">Trypethelium virens</name>
    <dbReference type="NCBI Taxonomy" id="1048519"/>
    <lineage>
        <taxon>Eukaryota</taxon>
        <taxon>Fungi</taxon>
        <taxon>Dikarya</taxon>
        <taxon>Ascomycota</taxon>
        <taxon>Pezizomycotina</taxon>
        <taxon>Dothideomycetes</taxon>
        <taxon>Dothideomycetes incertae sedis</taxon>
        <taxon>Trypetheliales</taxon>
        <taxon>Trypetheliaceae</taxon>
        <taxon>Viridothelium</taxon>
    </lineage>
</organism>
<dbReference type="EMBL" id="ML991793">
    <property type="protein sequence ID" value="KAF2235227.1"/>
    <property type="molecule type" value="Genomic_DNA"/>
</dbReference>
<evidence type="ECO:0000256" key="4">
    <source>
        <dbReference type="ARBA" id="ARBA00023136"/>
    </source>
</evidence>
<dbReference type="PANTHER" id="PTHR33048">
    <property type="entry name" value="PTH11-LIKE INTEGRAL MEMBRANE PROTEIN (AFU_ORTHOLOGUE AFUA_5G11245)"/>
    <property type="match status" value="1"/>
</dbReference>
<keyword evidence="3 7" id="KW-1133">Transmembrane helix</keyword>
<gene>
    <name evidence="9" type="ORF">EV356DRAFT_532226</name>
</gene>
<dbReference type="AlphaFoldDB" id="A0A6A6HB10"/>
<feature type="transmembrane region" description="Helical" evidence="7">
    <location>
        <begin position="49"/>
        <end position="70"/>
    </location>
</feature>
<feature type="compositionally biased region" description="Polar residues" evidence="6">
    <location>
        <begin position="369"/>
        <end position="378"/>
    </location>
</feature>
<evidence type="ECO:0000256" key="7">
    <source>
        <dbReference type="SAM" id="Phobius"/>
    </source>
</evidence>
<dbReference type="GO" id="GO:0016020">
    <property type="term" value="C:membrane"/>
    <property type="evidence" value="ECO:0007669"/>
    <property type="project" value="UniProtKB-SubCell"/>
</dbReference>
<feature type="region of interest" description="Disordered" evidence="6">
    <location>
        <begin position="335"/>
        <end position="383"/>
    </location>
</feature>
<keyword evidence="2 7" id="KW-0812">Transmembrane</keyword>
<evidence type="ECO:0000259" key="8">
    <source>
        <dbReference type="Pfam" id="PF20684"/>
    </source>
</evidence>
<dbReference type="Proteomes" id="UP000800092">
    <property type="component" value="Unassembled WGS sequence"/>
</dbReference>
<evidence type="ECO:0000256" key="2">
    <source>
        <dbReference type="ARBA" id="ARBA00022692"/>
    </source>
</evidence>
<feature type="transmembrane region" description="Helical" evidence="7">
    <location>
        <begin position="289"/>
        <end position="308"/>
    </location>
</feature>
<feature type="transmembrane region" description="Helical" evidence="7">
    <location>
        <begin position="222"/>
        <end position="242"/>
    </location>
</feature>
<dbReference type="Pfam" id="PF20684">
    <property type="entry name" value="Fung_rhodopsin"/>
    <property type="match status" value="1"/>
</dbReference>
<keyword evidence="4 7" id="KW-0472">Membrane</keyword>